<feature type="region of interest" description="Disordered" evidence="1">
    <location>
        <begin position="59"/>
        <end position="130"/>
    </location>
</feature>
<name>A0A6G4X6F6_9ACTN</name>
<organism evidence="2 3">
    <name type="scientific">Streptomyces boncukensis</name>
    <dbReference type="NCBI Taxonomy" id="2711219"/>
    <lineage>
        <taxon>Bacteria</taxon>
        <taxon>Bacillati</taxon>
        <taxon>Actinomycetota</taxon>
        <taxon>Actinomycetes</taxon>
        <taxon>Kitasatosporales</taxon>
        <taxon>Streptomycetaceae</taxon>
        <taxon>Streptomyces</taxon>
    </lineage>
</organism>
<dbReference type="Proteomes" id="UP000477722">
    <property type="component" value="Unassembled WGS sequence"/>
</dbReference>
<keyword evidence="3" id="KW-1185">Reference proteome</keyword>
<evidence type="ECO:0000313" key="3">
    <source>
        <dbReference type="Proteomes" id="UP000477722"/>
    </source>
</evidence>
<sequence>MNASADPVRGLLHQLHDLCAHAVDPLEIAAALEARGLTDRAAARFRHRDVFSLAEELYARTPRPALNTGGPCTSDHTARPGDADRPVAPPAPGAAAGARARPSEPAEPTVLLELPADAGPVRSAPELERE</sequence>
<gene>
    <name evidence="2" type="ORF">G5C65_33235</name>
</gene>
<proteinExistence type="predicted"/>
<evidence type="ECO:0000256" key="1">
    <source>
        <dbReference type="SAM" id="MobiDB-lite"/>
    </source>
</evidence>
<feature type="non-terminal residue" evidence="2">
    <location>
        <position position="130"/>
    </location>
</feature>
<dbReference type="AlphaFoldDB" id="A0A6G4X6F6"/>
<accession>A0A6G4X6F6</accession>
<evidence type="ECO:0000313" key="2">
    <source>
        <dbReference type="EMBL" id="NGO73116.1"/>
    </source>
</evidence>
<feature type="compositionally biased region" description="Basic and acidic residues" evidence="1">
    <location>
        <begin position="76"/>
        <end position="85"/>
    </location>
</feature>
<reference evidence="2 3" key="1">
    <citation type="submission" date="2020-02" db="EMBL/GenBank/DDBJ databases">
        <title>Whole-genome analyses of novel actinobacteria.</title>
        <authorList>
            <person name="Sahin N."/>
            <person name="Tatar D."/>
        </authorList>
    </citation>
    <scope>NUCLEOTIDE SEQUENCE [LARGE SCALE GENOMIC DNA]</scope>
    <source>
        <strain evidence="2 3">SB3404</strain>
    </source>
</reference>
<dbReference type="EMBL" id="JAAKZZ010000627">
    <property type="protein sequence ID" value="NGO73116.1"/>
    <property type="molecule type" value="Genomic_DNA"/>
</dbReference>
<protein>
    <submittedName>
        <fullName evidence="2">Uncharacterized protein</fullName>
    </submittedName>
</protein>
<comment type="caution">
    <text evidence="2">The sequence shown here is derived from an EMBL/GenBank/DDBJ whole genome shotgun (WGS) entry which is preliminary data.</text>
</comment>